<feature type="chain" id="PRO_5023942831" evidence="1">
    <location>
        <begin position="21"/>
        <end position="138"/>
    </location>
</feature>
<dbReference type="PANTHER" id="PTHR37691:SF1">
    <property type="entry name" value="BLR3518 PROTEIN"/>
    <property type="match status" value="1"/>
</dbReference>
<accession>A0A5J5IFS6</accession>
<evidence type="ECO:0000256" key="1">
    <source>
        <dbReference type="SAM" id="SignalP"/>
    </source>
</evidence>
<dbReference type="AlphaFoldDB" id="A0A5J5IFS6"/>
<dbReference type="EMBL" id="VYQF01000003">
    <property type="protein sequence ID" value="KAA9038484.1"/>
    <property type="molecule type" value="Genomic_DNA"/>
</dbReference>
<dbReference type="Gene3D" id="3.40.1260.10">
    <property type="entry name" value="DsrEFH-like"/>
    <property type="match status" value="1"/>
</dbReference>
<evidence type="ECO:0000313" key="2">
    <source>
        <dbReference type="EMBL" id="KAA9038484.1"/>
    </source>
</evidence>
<keyword evidence="3" id="KW-1185">Reference proteome</keyword>
<gene>
    <name evidence="2" type="ORF">FW778_13050</name>
</gene>
<reference evidence="2 3" key="1">
    <citation type="submission" date="2019-09" db="EMBL/GenBank/DDBJ databases">
        <title>Draft genome sequence of Ginsengibacter sp. BR5-29.</title>
        <authorList>
            <person name="Im W.-T."/>
        </authorList>
    </citation>
    <scope>NUCLEOTIDE SEQUENCE [LARGE SCALE GENOMIC DNA]</scope>
    <source>
        <strain evidence="2 3">BR5-29</strain>
    </source>
</reference>
<dbReference type="Pfam" id="PF02635">
    <property type="entry name" value="DsrE"/>
    <property type="match status" value="1"/>
</dbReference>
<dbReference type="PANTHER" id="PTHR37691">
    <property type="entry name" value="BLR3518 PROTEIN"/>
    <property type="match status" value="1"/>
</dbReference>
<feature type="signal peptide" evidence="1">
    <location>
        <begin position="1"/>
        <end position="20"/>
    </location>
</feature>
<organism evidence="2 3">
    <name type="scientific">Ginsengibacter hankyongi</name>
    <dbReference type="NCBI Taxonomy" id="2607284"/>
    <lineage>
        <taxon>Bacteria</taxon>
        <taxon>Pseudomonadati</taxon>
        <taxon>Bacteroidota</taxon>
        <taxon>Chitinophagia</taxon>
        <taxon>Chitinophagales</taxon>
        <taxon>Chitinophagaceae</taxon>
        <taxon>Ginsengibacter</taxon>
    </lineage>
</organism>
<dbReference type="InterPro" id="IPR003787">
    <property type="entry name" value="Sulphur_relay_DsrE/F-like"/>
</dbReference>
<protein>
    <submittedName>
        <fullName evidence="2">Uncharacterized protein</fullName>
    </submittedName>
</protein>
<name>A0A5J5IFS6_9BACT</name>
<keyword evidence="1" id="KW-0732">Signal</keyword>
<dbReference type="InterPro" id="IPR027396">
    <property type="entry name" value="DsrEFH-like"/>
</dbReference>
<dbReference type="Proteomes" id="UP000326903">
    <property type="component" value="Unassembled WGS sequence"/>
</dbReference>
<dbReference type="RefSeq" id="WP_150415174.1">
    <property type="nucleotide sequence ID" value="NZ_VYQF01000003.1"/>
</dbReference>
<comment type="caution">
    <text evidence="2">The sequence shown here is derived from an EMBL/GenBank/DDBJ whole genome shotgun (WGS) entry which is preliminary data.</text>
</comment>
<proteinExistence type="predicted"/>
<evidence type="ECO:0000313" key="3">
    <source>
        <dbReference type="Proteomes" id="UP000326903"/>
    </source>
</evidence>
<sequence length="138" mass="15266">MKHIFLMATALFLTAVSAFSQKVPYNVVFDITNNEPAIQQRMIVLIKEIISADPDAKVEVVFYGNSIAVVDKNKSAVMDDISKLSENKQVQFRACAVAMKKHNVDQSQLVSGVQTVPDGIYEIVKKQAAGYGYIKIVQ</sequence>
<dbReference type="SUPFAM" id="SSF75169">
    <property type="entry name" value="DsrEFH-like"/>
    <property type="match status" value="1"/>
</dbReference>